<proteinExistence type="predicted"/>
<reference evidence="3" key="2">
    <citation type="submission" date="2022-12" db="EMBL/GenBank/DDBJ databases">
        <authorList>
            <person name="Sun Q."/>
            <person name="Kim S."/>
        </authorList>
    </citation>
    <scope>NUCLEOTIDE SEQUENCE</scope>
    <source>
        <strain evidence="3">KCTC 12344</strain>
    </source>
</reference>
<comment type="caution">
    <text evidence="3">The sequence shown here is derived from an EMBL/GenBank/DDBJ whole genome shotgun (WGS) entry which is preliminary data.</text>
</comment>
<accession>A0AA87Y3Z5</accession>
<feature type="transmembrane region" description="Helical" evidence="1">
    <location>
        <begin position="426"/>
        <end position="443"/>
    </location>
</feature>
<keyword evidence="1" id="KW-1133">Transmembrane helix</keyword>
<dbReference type="Pfam" id="PF22895">
    <property type="entry name" value="DUF7024"/>
    <property type="match status" value="1"/>
</dbReference>
<feature type="transmembrane region" description="Helical" evidence="1">
    <location>
        <begin position="205"/>
        <end position="227"/>
    </location>
</feature>
<dbReference type="Proteomes" id="UP000619512">
    <property type="component" value="Unassembled WGS sequence"/>
</dbReference>
<evidence type="ECO:0000259" key="2">
    <source>
        <dbReference type="Pfam" id="PF22895"/>
    </source>
</evidence>
<feature type="transmembrane region" description="Helical" evidence="1">
    <location>
        <begin position="402"/>
        <end position="419"/>
    </location>
</feature>
<feature type="transmembrane region" description="Helical" evidence="1">
    <location>
        <begin position="299"/>
        <end position="322"/>
    </location>
</feature>
<feature type="transmembrane region" description="Helical" evidence="1">
    <location>
        <begin position="334"/>
        <end position="353"/>
    </location>
</feature>
<keyword evidence="1" id="KW-0472">Membrane</keyword>
<dbReference type="AlphaFoldDB" id="A0AA87Y3Z5"/>
<protein>
    <recommendedName>
        <fullName evidence="2">DUF7024 domain-containing protein</fullName>
    </recommendedName>
</protein>
<keyword evidence="1" id="KW-0812">Transmembrane</keyword>
<feature type="transmembrane region" description="Helical" evidence="1">
    <location>
        <begin position="175"/>
        <end position="193"/>
    </location>
</feature>
<dbReference type="InterPro" id="IPR054288">
    <property type="entry name" value="DUF7024"/>
</dbReference>
<evidence type="ECO:0000313" key="3">
    <source>
        <dbReference type="EMBL" id="GGY73582.1"/>
    </source>
</evidence>
<evidence type="ECO:0000313" key="4">
    <source>
        <dbReference type="Proteomes" id="UP000619512"/>
    </source>
</evidence>
<organism evidence="3 4">
    <name type="scientific">Pseudoduganella plicata</name>
    <dbReference type="NCBI Taxonomy" id="321984"/>
    <lineage>
        <taxon>Bacteria</taxon>
        <taxon>Pseudomonadati</taxon>
        <taxon>Pseudomonadota</taxon>
        <taxon>Betaproteobacteria</taxon>
        <taxon>Burkholderiales</taxon>
        <taxon>Oxalobacteraceae</taxon>
        <taxon>Telluria group</taxon>
        <taxon>Pseudoduganella</taxon>
    </lineage>
</organism>
<gene>
    <name evidence="3" type="ORF">GCM10007388_02190</name>
</gene>
<feature type="domain" description="DUF7024" evidence="2">
    <location>
        <begin position="567"/>
        <end position="679"/>
    </location>
</feature>
<feature type="transmembrane region" description="Helical" evidence="1">
    <location>
        <begin position="12"/>
        <end position="31"/>
    </location>
</feature>
<reference evidence="3" key="1">
    <citation type="journal article" date="2014" name="Int. J. Syst. Evol. Microbiol.">
        <title>Complete genome sequence of Corynebacterium casei LMG S-19264T (=DSM 44701T), isolated from a smear-ripened cheese.</title>
        <authorList>
            <consortium name="US DOE Joint Genome Institute (JGI-PGF)"/>
            <person name="Walter F."/>
            <person name="Albersmeier A."/>
            <person name="Kalinowski J."/>
            <person name="Ruckert C."/>
        </authorList>
    </citation>
    <scope>NUCLEOTIDE SEQUENCE</scope>
    <source>
        <strain evidence="3">KCTC 12344</strain>
    </source>
</reference>
<dbReference type="EMBL" id="BMWW01000001">
    <property type="protein sequence ID" value="GGY73582.1"/>
    <property type="molecule type" value="Genomic_DNA"/>
</dbReference>
<feature type="transmembrane region" description="Helical" evidence="1">
    <location>
        <begin position="82"/>
        <end position="100"/>
    </location>
</feature>
<evidence type="ECO:0000256" key="1">
    <source>
        <dbReference type="SAM" id="Phobius"/>
    </source>
</evidence>
<name>A0AA87Y3Z5_9BURK</name>
<feature type="transmembrane region" description="Helical" evidence="1">
    <location>
        <begin position="106"/>
        <end position="124"/>
    </location>
</feature>
<feature type="transmembrane region" description="Helical" evidence="1">
    <location>
        <begin position="360"/>
        <end position="382"/>
    </location>
</feature>
<feature type="transmembrane region" description="Helical" evidence="1">
    <location>
        <begin position="263"/>
        <end position="287"/>
    </location>
</feature>
<dbReference type="RefSeq" id="WP_189568396.1">
    <property type="nucleotide sequence ID" value="NZ_BMWW01000001.1"/>
</dbReference>
<sequence length="683" mass="73736">MTTTSIRLFSTPLRRHGFVIALAVLSLYLVLRGTGAYPMVFADEWLYSKSARLYPLAESVLPSWLYLALFGQTSHCGPGFLGCARVLNVALYMASAPFLYGIARALYSRGVAQALTVAVLLMPVNTYTGYFMPESMYFTAFCVLAHAVLACHRLPPLRYGLLTGALLGAMCTVKVHGLFLLPALVAFMFYLCFTGERDGWLRRFVTMAGAAIVTTLLVKTAIGYVLAGPAGMGLLGSFYGNHATNTEGGGRLLKLIGPALTSLYGHLLTLTVVLALPLATYFAHLTAPAQERNPDLARAQVFAGLMLGAAVGVTVLYTASIADAAPGEGHRLHMRYYNFILPLVILLAFAPLRDAPRRRIAIALVLAAALVAAVAVPLVPTFPTSFIDSPELEILADTKGRLVILACIQLVLVACWAWRPQLGLRAFGWVLLPLALLSGQFIASKVMTRQQTASEYDKAGIMVRDYLSKDEVAGVTVAGDGGGLLRALFHIDTAGADFIELTPGAPLRKNELPPNRRWLLVVGPHPLPATIVPEIRTSDYALIRLQPTQGTLTRIGMDNPLGSGVLTAVDGLASPEPWGAWSVAPQVRLRFANPLPRSLRLIIKGTAFGPNQEEDFILRVGTHQDSFRLGIREQFRVFDLETDGNTTEVTIDVPKPTAPVSIGQGPDQRTLGMALQSVEFGSR</sequence>